<dbReference type="PROSITE" id="PS50261">
    <property type="entry name" value="G_PROTEIN_RECEP_F2_4"/>
    <property type="match status" value="1"/>
</dbReference>
<keyword evidence="3 6" id="KW-1133">Transmembrane helix</keyword>
<feature type="region of interest" description="Disordered" evidence="5">
    <location>
        <begin position="252"/>
        <end position="353"/>
    </location>
</feature>
<evidence type="ECO:0000256" key="5">
    <source>
        <dbReference type="SAM" id="MobiDB-lite"/>
    </source>
</evidence>
<dbReference type="GO" id="GO:0007166">
    <property type="term" value="P:cell surface receptor signaling pathway"/>
    <property type="evidence" value="ECO:0007669"/>
    <property type="project" value="InterPro"/>
</dbReference>
<evidence type="ECO:0000313" key="9">
    <source>
        <dbReference type="Proteomes" id="UP000799437"/>
    </source>
</evidence>
<protein>
    <submittedName>
        <fullName evidence="8">Family A G protein-coupled receptor-like protein</fullName>
    </submittedName>
</protein>
<feature type="transmembrane region" description="Helical" evidence="6">
    <location>
        <begin position="98"/>
        <end position="116"/>
    </location>
</feature>
<dbReference type="RefSeq" id="XP_033598796.1">
    <property type="nucleotide sequence ID" value="XM_033749816.1"/>
</dbReference>
<dbReference type="SUPFAM" id="SSF81321">
    <property type="entry name" value="Family A G protein-coupled receptor-like"/>
    <property type="match status" value="1"/>
</dbReference>
<keyword evidence="8" id="KW-0675">Receptor</keyword>
<keyword evidence="2 6" id="KW-0812">Transmembrane</keyword>
<feature type="transmembrane region" description="Helical" evidence="6">
    <location>
        <begin position="62"/>
        <end position="86"/>
    </location>
</feature>
<dbReference type="OrthoDB" id="18453at2759"/>
<dbReference type="Gene3D" id="1.20.1070.10">
    <property type="entry name" value="Rhodopsin 7-helix transmembrane proteins"/>
    <property type="match status" value="2"/>
</dbReference>
<proteinExistence type="predicted"/>
<feature type="compositionally biased region" description="Basic and acidic residues" evidence="5">
    <location>
        <begin position="509"/>
        <end position="520"/>
    </location>
</feature>
<feature type="transmembrane region" description="Helical" evidence="6">
    <location>
        <begin position="375"/>
        <end position="396"/>
    </location>
</feature>
<comment type="subcellular location">
    <subcellularLocation>
        <location evidence="1">Membrane</location>
        <topology evidence="1">Multi-pass membrane protein</topology>
    </subcellularLocation>
</comment>
<feature type="transmembrane region" description="Helical" evidence="6">
    <location>
        <begin position="137"/>
        <end position="156"/>
    </location>
</feature>
<dbReference type="GO" id="GO:0004930">
    <property type="term" value="F:G protein-coupled receptor activity"/>
    <property type="evidence" value="ECO:0007669"/>
    <property type="project" value="TreeGrafter"/>
</dbReference>
<evidence type="ECO:0000256" key="4">
    <source>
        <dbReference type="ARBA" id="ARBA00023136"/>
    </source>
</evidence>
<feature type="domain" description="G-protein coupled receptors family 2 profile 2" evidence="7">
    <location>
        <begin position="24"/>
        <end position="213"/>
    </location>
</feature>
<evidence type="ECO:0000256" key="1">
    <source>
        <dbReference type="ARBA" id="ARBA00004141"/>
    </source>
</evidence>
<evidence type="ECO:0000256" key="3">
    <source>
        <dbReference type="ARBA" id="ARBA00022989"/>
    </source>
</evidence>
<reference evidence="8" key="1">
    <citation type="journal article" date="2020" name="Stud. Mycol.">
        <title>101 Dothideomycetes genomes: a test case for predicting lifestyles and emergence of pathogens.</title>
        <authorList>
            <person name="Haridas S."/>
            <person name="Albert R."/>
            <person name="Binder M."/>
            <person name="Bloem J."/>
            <person name="Labutti K."/>
            <person name="Salamov A."/>
            <person name="Andreopoulos B."/>
            <person name="Baker S."/>
            <person name="Barry K."/>
            <person name="Bills G."/>
            <person name="Bluhm B."/>
            <person name="Cannon C."/>
            <person name="Castanera R."/>
            <person name="Culley D."/>
            <person name="Daum C."/>
            <person name="Ezra D."/>
            <person name="Gonzalez J."/>
            <person name="Henrissat B."/>
            <person name="Kuo A."/>
            <person name="Liang C."/>
            <person name="Lipzen A."/>
            <person name="Lutzoni F."/>
            <person name="Magnuson J."/>
            <person name="Mondo S."/>
            <person name="Nolan M."/>
            <person name="Ohm R."/>
            <person name="Pangilinan J."/>
            <person name="Park H.-J."/>
            <person name="Ramirez L."/>
            <person name="Alfaro M."/>
            <person name="Sun H."/>
            <person name="Tritt A."/>
            <person name="Yoshinaga Y."/>
            <person name="Zwiers L.-H."/>
            <person name="Turgeon B."/>
            <person name="Goodwin S."/>
            <person name="Spatafora J."/>
            <person name="Crous P."/>
            <person name="Grigoriev I."/>
        </authorList>
    </citation>
    <scope>NUCLEOTIDE SEQUENCE</scope>
    <source>
        <strain evidence="8">CBS 121739</strain>
    </source>
</reference>
<evidence type="ECO:0000259" key="7">
    <source>
        <dbReference type="PROSITE" id="PS50261"/>
    </source>
</evidence>
<evidence type="ECO:0000256" key="6">
    <source>
        <dbReference type="SAM" id="Phobius"/>
    </source>
</evidence>
<feature type="compositionally biased region" description="Polar residues" evidence="5">
    <location>
        <begin position="289"/>
        <end position="298"/>
    </location>
</feature>
<dbReference type="GO" id="GO:0005886">
    <property type="term" value="C:plasma membrane"/>
    <property type="evidence" value="ECO:0007669"/>
    <property type="project" value="TreeGrafter"/>
</dbReference>
<dbReference type="EMBL" id="ML996575">
    <property type="protein sequence ID" value="KAF2756345.1"/>
    <property type="molecule type" value="Genomic_DNA"/>
</dbReference>
<feature type="transmembrane region" description="Helical" evidence="6">
    <location>
        <begin position="184"/>
        <end position="204"/>
    </location>
</feature>
<dbReference type="AlphaFoldDB" id="A0A6A6W1D8"/>
<feature type="transmembrane region" description="Helical" evidence="6">
    <location>
        <begin position="37"/>
        <end position="55"/>
    </location>
</feature>
<dbReference type="GeneID" id="54490870"/>
<keyword evidence="4 6" id="KW-0472">Membrane</keyword>
<feature type="compositionally biased region" description="Polar residues" evidence="5">
    <location>
        <begin position="252"/>
        <end position="261"/>
    </location>
</feature>
<name>A0A6A6W1D8_9PEZI</name>
<organism evidence="8 9">
    <name type="scientific">Pseudovirgaria hyperparasitica</name>
    <dbReference type="NCBI Taxonomy" id="470096"/>
    <lineage>
        <taxon>Eukaryota</taxon>
        <taxon>Fungi</taxon>
        <taxon>Dikarya</taxon>
        <taxon>Ascomycota</taxon>
        <taxon>Pezizomycotina</taxon>
        <taxon>Dothideomycetes</taxon>
        <taxon>Dothideomycetes incertae sedis</taxon>
        <taxon>Acrospermales</taxon>
        <taxon>Acrospermaceae</taxon>
        <taxon>Pseudovirgaria</taxon>
    </lineage>
</organism>
<dbReference type="PANTHER" id="PTHR23112:SF0">
    <property type="entry name" value="TRANSMEMBRANE PROTEIN 116"/>
    <property type="match status" value="1"/>
</dbReference>
<feature type="compositionally biased region" description="Polar residues" evidence="5">
    <location>
        <begin position="320"/>
        <end position="334"/>
    </location>
</feature>
<dbReference type="PANTHER" id="PTHR23112">
    <property type="entry name" value="G PROTEIN-COUPLED RECEPTOR 157-RELATED"/>
    <property type="match status" value="1"/>
</dbReference>
<feature type="compositionally biased region" description="Polar residues" evidence="5">
    <location>
        <begin position="527"/>
        <end position="536"/>
    </location>
</feature>
<accession>A0A6A6W1D8</accession>
<gene>
    <name evidence="8" type="ORF">EJ05DRAFT_62764</name>
</gene>
<feature type="region of interest" description="Disordered" evidence="5">
    <location>
        <begin position="498"/>
        <end position="536"/>
    </location>
</feature>
<dbReference type="GO" id="GO:0007189">
    <property type="term" value="P:adenylate cyclase-activating G protein-coupled receptor signaling pathway"/>
    <property type="evidence" value="ECO:0007669"/>
    <property type="project" value="TreeGrafter"/>
</dbReference>
<keyword evidence="9" id="KW-1185">Reference proteome</keyword>
<dbReference type="Proteomes" id="UP000799437">
    <property type="component" value="Unassembled WGS sequence"/>
</dbReference>
<dbReference type="InterPro" id="IPR017981">
    <property type="entry name" value="GPCR_2-like_7TM"/>
</dbReference>
<dbReference type="Pfam" id="PF05462">
    <property type="entry name" value="Dicty_CAR"/>
    <property type="match status" value="1"/>
</dbReference>
<sequence length="536" mass="60483">MHSSVSPPSAVQSGGGNVFTDHQLRDLEIAERSMSCLSLMGSLFIMTTFGVWPTFRKPINRLVFLASIGNLLCNIATLISVSGTMYGAKNPLCQFQAFLIQMFIPADSLWTFCMALNVYLTFFKNYDSAMLRSLEKWYFLACYGTPLLPALIFLIIDHASKGARIYGPATLWCWIAVEWDWMRIAFFYGPVWIIIAVTTTIYLVTGKDIFKQRAALRAFSKDQPRPPMPIPVNPFMSEGLAVRKVTEIQITHETIRPQSPDYQAKSLESEDGTRSSFASTRKLSHKPTHNLTNGTSPFTRLANDPWPYTEGATGELPGENNPNFSTTVTAGRSPQQTETERQEEDTQPTKREARVAKRELKAHRKKSAAARHANSAAWGYAKVSMLMFLALFVVWVPSTINRVYSLVRPQEPSFALSLLAGLVLPLQGFWNAVIYIITSWGQCKDAFHSIFSRYWRSRSTRVATRHGGFASPFHKRMPVLTESIHDLHRYNDRGLDHSFDDESTSTPDRSLHDPLTRREDIELDTPVSYSGSEAQR</sequence>
<evidence type="ECO:0000256" key="2">
    <source>
        <dbReference type="ARBA" id="ARBA00022692"/>
    </source>
</evidence>
<evidence type="ECO:0000313" key="8">
    <source>
        <dbReference type="EMBL" id="KAF2756345.1"/>
    </source>
</evidence>
<feature type="transmembrane region" description="Helical" evidence="6">
    <location>
        <begin position="416"/>
        <end position="437"/>
    </location>
</feature>